<dbReference type="InterPro" id="IPR010791">
    <property type="entry name" value="AttH_dom"/>
</dbReference>
<dbReference type="InterPro" id="IPR023374">
    <property type="entry name" value="AttH-like_dom_sf"/>
</dbReference>
<evidence type="ECO:0000313" key="2">
    <source>
        <dbReference type="EMBL" id="GAA1752870.1"/>
    </source>
</evidence>
<dbReference type="EMBL" id="BAAANH010000001">
    <property type="protein sequence ID" value="GAA1752870.1"/>
    <property type="molecule type" value="Genomic_DNA"/>
</dbReference>
<proteinExistence type="predicted"/>
<evidence type="ECO:0000259" key="1">
    <source>
        <dbReference type="Pfam" id="PF07143"/>
    </source>
</evidence>
<dbReference type="Proteomes" id="UP001500506">
    <property type="component" value="Unassembled WGS sequence"/>
</dbReference>
<feature type="domain" description="AttH" evidence="1">
    <location>
        <begin position="44"/>
        <end position="199"/>
    </location>
</feature>
<dbReference type="CDD" id="cd22187">
    <property type="entry name" value="asqI-like"/>
    <property type="match status" value="1"/>
</dbReference>
<sequence>MAGDTTSASAADGPADYARFGLDPVTIAPWEDGARTDNRPGTYEWWYFDAHLDDGAKLVVVFQNKDVVNPNQPLSPLLRLSLDLPDGRSFEKLLNLPAESWAAATDRADVRLGDNRFEGDLHTYRITATADEVSVDVTLTGQIRPWRPGTGHMLFGANRELEFAWLPAVPQGAVTGSYTVDGVTTPVTGVGYHDHNWGNVSLLKIIHDWYWARGQAGPYSVIASYITAVEKFGHEAIPVFMLARDGEIVADDPSLVRFETERVYTDDLTGKPVASVVRYFYEHGDDQVVVTFTRERDLTRALMVDELPRAKRLLARLIRFDGAYLRFAGPMTVTVFRSGQRVEEYSDDAIWELMYFGHARVPATS</sequence>
<protein>
    <recommendedName>
        <fullName evidence="1">AttH domain-containing protein</fullName>
    </recommendedName>
</protein>
<dbReference type="RefSeq" id="WP_232498554.1">
    <property type="nucleotide sequence ID" value="NZ_BAAANH010000001.1"/>
</dbReference>
<gene>
    <name evidence="2" type="ORF">GCM10009747_08290</name>
</gene>
<dbReference type="Gene3D" id="2.40.370.10">
    <property type="entry name" value="AttH-like domain"/>
    <property type="match status" value="1"/>
</dbReference>
<dbReference type="SUPFAM" id="SSF159245">
    <property type="entry name" value="AttH-like"/>
    <property type="match status" value="1"/>
</dbReference>
<organism evidence="2 3">
    <name type="scientific">Agromyces humatus</name>
    <dbReference type="NCBI Taxonomy" id="279573"/>
    <lineage>
        <taxon>Bacteria</taxon>
        <taxon>Bacillati</taxon>
        <taxon>Actinomycetota</taxon>
        <taxon>Actinomycetes</taxon>
        <taxon>Micrococcales</taxon>
        <taxon>Microbacteriaceae</taxon>
        <taxon>Agromyces</taxon>
    </lineage>
</organism>
<keyword evidence="3" id="KW-1185">Reference proteome</keyword>
<comment type="caution">
    <text evidence="2">The sequence shown here is derived from an EMBL/GenBank/DDBJ whole genome shotgun (WGS) entry which is preliminary data.</text>
</comment>
<dbReference type="Pfam" id="PF07143">
    <property type="entry name" value="CrtC"/>
    <property type="match status" value="1"/>
</dbReference>
<reference evidence="3" key="1">
    <citation type="journal article" date="2019" name="Int. J. Syst. Evol. Microbiol.">
        <title>The Global Catalogue of Microorganisms (GCM) 10K type strain sequencing project: providing services to taxonomists for standard genome sequencing and annotation.</title>
        <authorList>
            <consortium name="The Broad Institute Genomics Platform"/>
            <consortium name="The Broad Institute Genome Sequencing Center for Infectious Disease"/>
            <person name="Wu L."/>
            <person name="Ma J."/>
        </authorList>
    </citation>
    <scope>NUCLEOTIDE SEQUENCE [LARGE SCALE GENOMIC DNA]</scope>
    <source>
        <strain evidence="3">JCM 14319</strain>
    </source>
</reference>
<name>A0ABP4WE53_9MICO</name>
<evidence type="ECO:0000313" key="3">
    <source>
        <dbReference type="Proteomes" id="UP001500506"/>
    </source>
</evidence>
<accession>A0ABP4WE53</accession>